<organism evidence="5 6">
    <name type="scientific">Paracoccus tegillarcae</name>
    <dbReference type="NCBI Taxonomy" id="1529068"/>
    <lineage>
        <taxon>Bacteria</taxon>
        <taxon>Pseudomonadati</taxon>
        <taxon>Pseudomonadota</taxon>
        <taxon>Alphaproteobacteria</taxon>
        <taxon>Rhodobacterales</taxon>
        <taxon>Paracoccaceae</taxon>
        <taxon>Paracoccus</taxon>
    </lineage>
</organism>
<dbReference type="EMBL" id="CP025410">
    <property type="protein sequence ID" value="AUH35685.1"/>
    <property type="molecule type" value="Genomic_DNA"/>
</dbReference>
<evidence type="ECO:0000313" key="5">
    <source>
        <dbReference type="EMBL" id="AUH35751.1"/>
    </source>
</evidence>
<dbReference type="OrthoDB" id="273614at2"/>
<name>A0A2K9F981_9RHOB</name>
<keyword evidence="2" id="KW-0012">Acyltransferase</keyword>
<reference evidence="5 6" key="1">
    <citation type="submission" date="2017-12" db="EMBL/GenBank/DDBJ databases">
        <authorList>
            <person name="Hurst M.R.H."/>
        </authorList>
    </citation>
    <scope>NUCLEOTIDE SEQUENCE [LARGE SCALE GENOMIC DNA]</scope>
    <source>
        <strain evidence="5 6">BM15</strain>
        <plasmid evidence="5">pBM152</plasmid>
        <plasmid evidence="6">Plasmid pbm152</plasmid>
    </source>
</reference>
<dbReference type="PROSITE" id="PS51186">
    <property type="entry name" value="GNAT"/>
    <property type="match status" value="1"/>
</dbReference>
<dbReference type="InterPro" id="IPR000182">
    <property type="entry name" value="GNAT_dom"/>
</dbReference>
<keyword evidence="6" id="KW-1185">Reference proteome</keyword>
<dbReference type="AlphaFoldDB" id="A0A2K9F981"/>
<dbReference type="KEGG" id="paro:CUV01_19065"/>
<dbReference type="KEGG" id="paro:CUV01_19400"/>
<protein>
    <submittedName>
        <fullName evidence="5">N-acetyltransferase</fullName>
    </submittedName>
</protein>
<gene>
    <name evidence="4" type="ORF">CUV01_19065</name>
    <name evidence="5" type="ORF">CUV01_19400</name>
</gene>
<dbReference type="RefSeq" id="WP_101462335.1">
    <property type="nucleotide sequence ID" value="NZ_CP025410.1"/>
</dbReference>
<dbReference type="SUPFAM" id="SSF55729">
    <property type="entry name" value="Acyl-CoA N-acyltransferases (Nat)"/>
    <property type="match status" value="1"/>
</dbReference>
<evidence type="ECO:0000313" key="4">
    <source>
        <dbReference type="EMBL" id="AUH35685.1"/>
    </source>
</evidence>
<dbReference type="InterPro" id="IPR050680">
    <property type="entry name" value="YpeA/RimI_acetyltransf"/>
</dbReference>
<dbReference type="PANTHER" id="PTHR43420">
    <property type="entry name" value="ACETYLTRANSFERASE"/>
    <property type="match status" value="1"/>
</dbReference>
<dbReference type="EMBL" id="CP025410">
    <property type="protein sequence ID" value="AUH35751.1"/>
    <property type="molecule type" value="Genomic_DNA"/>
</dbReference>
<dbReference type="Proteomes" id="UP000233742">
    <property type="component" value="Plasmid pBM152"/>
</dbReference>
<dbReference type="CDD" id="cd04301">
    <property type="entry name" value="NAT_SF"/>
    <property type="match status" value="1"/>
</dbReference>
<dbReference type="InterPro" id="IPR016181">
    <property type="entry name" value="Acyl_CoA_acyltransferase"/>
</dbReference>
<dbReference type="PANTHER" id="PTHR43420:SF47">
    <property type="entry name" value="N-ACETYLTRANSFERASE DOMAIN-CONTAINING PROTEIN"/>
    <property type="match status" value="1"/>
</dbReference>
<evidence type="ECO:0000256" key="2">
    <source>
        <dbReference type="ARBA" id="ARBA00023315"/>
    </source>
</evidence>
<dbReference type="Gene3D" id="3.40.630.30">
    <property type="match status" value="1"/>
</dbReference>
<accession>A0A2K9F981</accession>
<evidence type="ECO:0000256" key="1">
    <source>
        <dbReference type="ARBA" id="ARBA00022679"/>
    </source>
</evidence>
<feature type="domain" description="N-acetyltransferase" evidence="3">
    <location>
        <begin position="2"/>
        <end position="191"/>
    </location>
</feature>
<dbReference type="Pfam" id="PF00583">
    <property type="entry name" value="Acetyltransf_1"/>
    <property type="match status" value="1"/>
</dbReference>
<sequence>MTEIKHGLPSGMESAAAQLYWEAFGGKLGKLLGPSQRGERFFCETINRSSIIAATQDGELLGIVAFKSDGEGFSRAGVKDLFRHYGIGAIWRLIPLAMLERSSAADTLQMDGVCVSASARGKGVGSALFDALFTYAHERDYRYITLDVIDTNPRAKALYERLGFEATKTEGTSFLKPLLGFSYATKMRRAL</sequence>
<keyword evidence="5" id="KW-0614">Plasmid</keyword>
<dbReference type="GO" id="GO:0016747">
    <property type="term" value="F:acyltransferase activity, transferring groups other than amino-acyl groups"/>
    <property type="evidence" value="ECO:0007669"/>
    <property type="project" value="InterPro"/>
</dbReference>
<geneLocation type="plasmid" evidence="6">
    <name>pbm152</name>
</geneLocation>
<proteinExistence type="predicted"/>
<evidence type="ECO:0000259" key="3">
    <source>
        <dbReference type="PROSITE" id="PS51186"/>
    </source>
</evidence>
<geneLocation type="plasmid" evidence="5">
    <name>pBM152</name>
</geneLocation>
<keyword evidence="1 5" id="KW-0808">Transferase</keyword>
<evidence type="ECO:0000313" key="6">
    <source>
        <dbReference type="Proteomes" id="UP000233742"/>
    </source>
</evidence>